<dbReference type="STRING" id="200378.SAMN05216553_11859"/>
<name>A0A1G8AQY8_9PSEU</name>
<evidence type="ECO:0000313" key="3">
    <source>
        <dbReference type="Proteomes" id="UP000199623"/>
    </source>
</evidence>
<dbReference type="OrthoDB" id="3397040at2"/>
<dbReference type="SMART" id="SM00943">
    <property type="entry name" value="Prim-Pol"/>
    <property type="match status" value="1"/>
</dbReference>
<protein>
    <submittedName>
        <fullName evidence="2">Bifunctional DNA primase/polymerase, N-terminal</fullName>
    </submittedName>
</protein>
<dbReference type="AlphaFoldDB" id="A0A1G8AQY8"/>
<reference evidence="3" key="1">
    <citation type="submission" date="2016-10" db="EMBL/GenBank/DDBJ databases">
        <authorList>
            <person name="Varghese N."/>
            <person name="Submissions S."/>
        </authorList>
    </citation>
    <scope>NUCLEOTIDE SEQUENCE [LARGE SCALE GENOMIC DNA]</scope>
    <source>
        <strain evidence="3">CGMCC 4.3506</strain>
    </source>
</reference>
<dbReference type="Pfam" id="PF09250">
    <property type="entry name" value="Prim-Pol"/>
    <property type="match status" value="1"/>
</dbReference>
<keyword evidence="3" id="KW-1185">Reference proteome</keyword>
<organism evidence="2 3">
    <name type="scientific">Lentzea fradiae</name>
    <dbReference type="NCBI Taxonomy" id="200378"/>
    <lineage>
        <taxon>Bacteria</taxon>
        <taxon>Bacillati</taxon>
        <taxon>Actinomycetota</taxon>
        <taxon>Actinomycetes</taxon>
        <taxon>Pseudonocardiales</taxon>
        <taxon>Pseudonocardiaceae</taxon>
        <taxon>Lentzea</taxon>
    </lineage>
</organism>
<accession>A0A1G8AQY8</accession>
<dbReference type="EMBL" id="FNCC01000018">
    <property type="protein sequence ID" value="SDH23411.1"/>
    <property type="molecule type" value="Genomic_DNA"/>
</dbReference>
<dbReference type="RefSeq" id="WP_090057783.1">
    <property type="nucleotide sequence ID" value="NZ_FNCC01000018.1"/>
</dbReference>
<sequence>MDWSDSWRGAFRIELRAEAASLAHRGWPVLPGTYPARSEDGVTRWAGRSGLELHGPIPVHRDWVDRIGTDPEQVATWWTGGSYSLLVATGHVVDAIEVGTALGRRAAVALRSIGVPVPIAATPSGRWMFLVKSGSTLTAALADNADVHLYGKGEYIPLPPTTMTHGVVHWRVKPQVCGWNLPDAHVVQDALVEALHAPARRLQLETV</sequence>
<dbReference type="Proteomes" id="UP000199623">
    <property type="component" value="Unassembled WGS sequence"/>
</dbReference>
<gene>
    <name evidence="2" type="ORF">SAMN05216553_11859</name>
</gene>
<evidence type="ECO:0000259" key="1">
    <source>
        <dbReference type="SMART" id="SM00943"/>
    </source>
</evidence>
<dbReference type="InterPro" id="IPR015330">
    <property type="entry name" value="DNA_primase/pol_bifunc_N"/>
</dbReference>
<evidence type="ECO:0000313" key="2">
    <source>
        <dbReference type="EMBL" id="SDH23411.1"/>
    </source>
</evidence>
<proteinExistence type="predicted"/>
<feature type="domain" description="DNA primase/polymerase bifunctional N-terminal" evidence="1">
    <location>
        <begin position="19"/>
        <end position="180"/>
    </location>
</feature>